<sequence length="179" mass="20758">MRVLDDDLPGKGRAVQKGMLAARGDYRFVCDVDLSMPITEIRRFLPPQSIPFDVAIASREAPGAIRYGEPYYRHLVGRVFNSLVRLLTLPELNDTQCGFKCFTAAAAETLFPRMTIFGWTFDVEIQAIARQLKYHIIEVPIPWYYHEHSKIHVLRDSMRMALDLFLIRRNVRQGVYLRE</sequence>
<protein>
    <recommendedName>
        <fullName evidence="1">Glycosyltransferase 2-like domain-containing protein</fullName>
    </recommendedName>
</protein>
<dbReference type="PANTHER" id="PTHR10859:SF91">
    <property type="entry name" value="DOLICHYL-PHOSPHATE BETA-GLUCOSYLTRANSFERASE"/>
    <property type="match status" value="1"/>
</dbReference>
<name>A0A645ETK0_9ZZZZ</name>
<dbReference type="SUPFAM" id="SSF53448">
    <property type="entry name" value="Nucleotide-diphospho-sugar transferases"/>
    <property type="match status" value="1"/>
</dbReference>
<evidence type="ECO:0000313" key="2">
    <source>
        <dbReference type="EMBL" id="MPN04750.1"/>
    </source>
</evidence>
<dbReference type="PANTHER" id="PTHR10859">
    <property type="entry name" value="GLYCOSYL TRANSFERASE"/>
    <property type="match status" value="1"/>
</dbReference>
<comment type="caution">
    <text evidence="2">The sequence shown here is derived from an EMBL/GenBank/DDBJ whole genome shotgun (WGS) entry which is preliminary data.</text>
</comment>
<proteinExistence type="predicted"/>
<dbReference type="GO" id="GO:0006487">
    <property type="term" value="P:protein N-linked glycosylation"/>
    <property type="evidence" value="ECO:0007669"/>
    <property type="project" value="TreeGrafter"/>
</dbReference>
<dbReference type="Gene3D" id="3.90.550.10">
    <property type="entry name" value="Spore Coat Polysaccharide Biosynthesis Protein SpsA, Chain A"/>
    <property type="match status" value="1"/>
</dbReference>
<evidence type="ECO:0000259" key="1">
    <source>
        <dbReference type="Pfam" id="PF00535"/>
    </source>
</evidence>
<dbReference type="InterPro" id="IPR029044">
    <property type="entry name" value="Nucleotide-diphossugar_trans"/>
</dbReference>
<reference evidence="2" key="1">
    <citation type="submission" date="2019-08" db="EMBL/GenBank/DDBJ databases">
        <authorList>
            <person name="Kucharzyk K."/>
            <person name="Murdoch R.W."/>
            <person name="Higgins S."/>
            <person name="Loffler F."/>
        </authorList>
    </citation>
    <scope>NUCLEOTIDE SEQUENCE</scope>
</reference>
<dbReference type="AlphaFoldDB" id="A0A645ETK0"/>
<accession>A0A645ETK0</accession>
<dbReference type="EMBL" id="VSSQ01050669">
    <property type="protein sequence ID" value="MPN04750.1"/>
    <property type="molecule type" value="Genomic_DNA"/>
</dbReference>
<dbReference type="InterPro" id="IPR001173">
    <property type="entry name" value="Glyco_trans_2-like"/>
</dbReference>
<gene>
    <name evidence="2" type="ORF">SDC9_151997</name>
</gene>
<dbReference type="Pfam" id="PF00535">
    <property type="entry name" value="Glycos_transf_2"/>
    <property type="match status" value="1"/>
</dbReference>
<organism evidence="2">
    <name type="scientific">bioreactor metagenome</name>
    <dbReference type="NCBI Taxonomy" id="1076179"/>
    <lineage>
        <taxon>unclassified sequences</taxon>
        <taxon>metagenomes</taxon>
        <taxon>ecological metagenomes</taxon>
    </lineage>
</organism>
<feature type="domain" description="Glycosyltransferase 2-like" evidence="1">
    <location>
        <begin position="10"/>
        <end position="106"/>
    </location>
</feature>